<organism evidence="1 2">
    <name type="scientific">Dibothriocephalus latus</name>
    <name type="common">Fish tapeworm</name>
    <name type="synonym">Diphyllobothrium latum</name>
    <dbReference type="NCBI Taxonomy" id="60516"/>
    <lineage>
        <taxon>Eukaryota</taxon>
        <taxon>Metazoa</taxon>
        <taxon>Spiralia</taxon>
        <taxon>Lophotrochozoa</taxon>
        <taxon>Platyhelminthes</taxon>
        <taxon>Cestoda</taxon>
        <taxon>Eucestoda</taxon>
        <taxon>Diphyllobothriidea</taxon>
        <taxon>Diphyllobothriidae</taxon>
        <taxon>Dibothriocephalus</taxon>
    </lineage>
</organism>
<accession>A0A3P7R9W0</accession>
<sequence>MFTNLSGVCWYGFGYLCCSGPGARTVWFDVLATFAAVVPPWRESFGTVLATFAAVLLELELCGVTAWSSDMSEDASCNP</sequence>
<dbReference type="Proteomes" id="UP000281553">
    <property type="component" value="Unassembled WGS sequence"/>
</dbReference>
<gene>
    <name evidence="1" type="ORF">DILT_LOCUS17390</name>
</gene>
<dbReference type="AlphaFoldDB" id="A0A3P7R9W0"/>
<dbReference type="EMBL" id="UYRU01091455">
    <property type="protein sequence ID" value="VDN37689.1"/>
    <property type="molecule type" value="Genomic_DNA"/>
</dbReference>
<proteinExistence type="predicted"/>
<protein>
    <submittedName>
        <fullName evidence="1">Uncharacterized protein</fullName>
    </submittedName>
</protein>
<evidence type="ECO:0000313" key="1">
    <source>
        <dbReference type="EMBL" id="VDN37689.1"/>
    </source>
</evidence>
<keyword evidence="2" id="KW-1185">Reference proteome</keyword>
<evidence type="ECO:0000313" key="2">
    <source>
        <dbReference type="Proteomes" id="UP000281553"/>
    </source>
</evidence>
<reference evidence="1 2" key="1">
    <citation type="submission" date="2018-11" db="EMBL/GenBank/DDBJ databases">
        <authorList>
            <consortium name="Pathogen Informatics"/>
        </authorList>
    </citation>
    <scope>NUCLEOTIDE SEQUENCE [LARGE SCALE GENOMIC DNA]</scope>
</reference>
<name>A0A3P7R9W0_DIBLA</name>